<proteinExistence type="predicted"/>
<name>A0A401FTZ4_9BACT</name>
<keyword evidence="3" id="KW-1185">Reference proteome</keyword>
<dbReference type="EMBL" id="BEXT01000001">
    <property type="protein sequence ID" value="GBC60425.1"/>
    <property type="molecule type" value="Genomic_DNA"/>
</dbReference>
<feature type="region of interest" description="Disordered" evidence="1">
    <location>
        <begin position="1"/>
        <end position="22"/>
    </location>
</feature>
<reference evidence="3" key="2">
    <citation type="submission" date="2019-01" db="EMBL/GenBank/DDBJ databases">
        <title>Genome sequence of Desulfonema ishimotonii strain Tokyo 01.</title>
        <authorList>
            <person name="Fukui M."/>
        </authorList>
    </citation>
    <scope>NUCLEOTIDE SEQUENCE [LARGE SCALE GENOMIC DNA]</scope>
    <source>
        <strain evidence="3">Tokyo 01</strain>
    </source>
</reference>
<sequence length="867" mass="95219">MNGDYTERLNKASSGGFVRDRSPAATDFDNMVRRKLRVSDPRNHEEVAEALGKLYASERREMAAEASGLPLACVSSPDGEIRPETPCNAELEQATSDVERDLTALVTNSLLKDIQPELRGWSSAIHMAVSDGISAARMALDPRQRDKAFGARRQLGDYARIARYVGAMTPTLSPPYRQLAKSLDEVSGLLMVLMGEALANIGFGGGNFILQIPLSDLQGRRDAVMYALRNLTGTTRHSGGNVEWPRGLVAYRQFMKKLANNAQHDIRALFQENELARVMDDLIDRAAGSTSDGLRALGATAQPALERFRRLIRLGQGAVVPEAPPFTAFMEALELFLEAFDNADSGYRLMAIARPSIVFYGLYGISGPDEPTRRLQEIIFRRGRLAELLDCYLGCDCGPNKVNCQIILDKVLYDVDRTIDLYALGRKRSDFGEPEQRASAYGYIINQIVTEDGEVRQPCGMGDRTGLDTFLSGIGTNMAEIALVLSEIDEKLKEPQPDPLPSTVLEVMHSELCGQHDGEQHWYSLLKTMAPSCIRFTCNGTECMPTYPIIRDALEELSGNIEGCGMTTGIPAHLETSTELVHETLSIKNIAMSIDSAMVDFGVFTGTETLVAELTVQNTGTKTIGPVLMFIMQQWQEEDGFEILSVQGDAARESVSGQSFFSHLSRSATNVGMFKEMPLLERLSSNFQVVPVLAPGESATAEVRFNPASGGEYTGIFTAMSLAYPCDNQLPVNFCTAATKLSGRMAYNPEDEWKVSGKLVTETGGTTSDTPNVGNLIVRCYDEDGSLLEALGEQRTSADGAFKFEFQTKDFMDKFETVPPEIEFRVFDDASGEMRELAATYAQVSFTDRKAENVVITLTGYKQKSKS</sequence>
<protein>
    <submittedName>
        <fullName evidence="2">Uncharacterized protein</fullName>
    </submittedName>
</protein>
<evidence type="ECO:0000313" key="2">
    <source>
        <dbReference type="EMBL" id="GBC60425.1"/>
    </source>
</evidence>
<dbReference type="RefSeq" id="WP_124327839.1">
    <property type="nucleotide sequence ID" value="NZ_BEXT01000001.1"/>
</dbReference>
<feature type="compositionally biased region" description="Basic and acidic residues" evidence="1">
    <location>
        <begin position="1"/>
        <end position="10"/>
    </location>
</feature>
<gene>
    <name evidence="2" type="ORF">DENIS_1377</name>
</gene>
<evidence type="ECO:0000313" key="3">
    <source>
        <dbReference type="Proteomes" id="UP000288096"/>
    </source>
</evidence>
<organism evidence="2 3">
    <name type="scientific">Desulfonema ishimotonii</name>
    <dbReference type="NCBI Taxonomy" id="45657"/>
    <lineage>
        <taxon>Bacteria</taxon>
        <taxon>Pseudomonadati</taxon>
        <taxon>Thermodesulfobacteriota</taxon>
        <taxon>Desulfobacteria</taxon>
        <taxon>Desulfobacterales</taxon>
        <taxon>Desulfococcaceae</taxon>
        <taxon>Desulfonema</taxon>
    </lineage>
</organism>
<dbReference type="OrthoDB" id="5484072at2"/>
<comment type="caution">
    <text evidence="2">The sequence shown here is derived from an EMBL/GenBank/DDBJ whole genome shotgun (WGS) entry which is preliminary data.</text>
</comment>
<dbReference type="AlphaFoldDB" id="A0A401FTZ4"/>
<evidence type="ECO:0000256" key="1">
    <source>
        <dbReference type="SAM" id="MobiDB-lite"/>
    </source>
</evidence>
<reference evidence="3" key="1">
    <citation type="submission" date="2017-11" db="EMBL/GenBank/DDBJ databases">
        <authorList>
            <person name="Watanabe M."/>
            <person name="Kojima H."/>
        </authorList>
    </citation>
    <scope>NUCLEOTIDE SEQUENCE [LARGE SCALE GENOMIC DNA]</scope>
    <source>
        <strain evidence="3">Tokyo 01</strain>
    </source>
</reference>
<dbReference type="Proteomes" id="UP000288096">
    <property type="component" value="Unassembled WGS sequence"/>
</dbReference>
<accession>A0A401FTZ4</accession>